<accession>A0ABW1NCJ2</accession>
<organism evidence="1 2">
    <name type="scientific">Sphaerisporangium aureirubrum</name>
    <dbReference type="NCBI Taxonomy" id="1544736"/>
    <lineage>
        <taxon>Bacteria</taxon>
        <taxon>Bacillati</taxon>
        <taxon>Actinomycetota</taxon>
        <taxon>Actinomycetes</taxon>
        <taxon>Streptosporangiales</taxon>
        <taxon>Streptosporangiaceae</taxon>
        <taxon>Sphaerisporangium</taxon>
    </lineage>
</organism>
<sequence>MDTIKMRFDMTIGHGEFRKTEIVDTGIPTPKWDAMTEAEQERTADAEYGAWRDNVITSTWELA</sequence>
<proteinExistence type="predicted"/>
<reference evidence="2" key="1">
    <citation type="journal article" date="2019" name="Int. J. Syst. Evol. Microbiol.">
        <title>The Global Catalogue of Microorganisms (GCM) 10K type strain sequencing project: providing services to taxonomists for standard genome sequencing and annotation.</title>
        <authorList>
            <consortium name="The Broad Institute Genomics Platform"/>
            <consortium name="The Broad Institute Genome Sequencing Center for Infectious Disease"/>
            <person name="Wu L."/>
            <person name="Ma J."/>
        </authorList>
    </citation>
    <scope>NUCLEOTIDE SEQUENCE [LARGE SCALE GENOMIC DNA]</scope>
    <source>
        <strain evidence="2">JCM 30346</strain>
    </source>
</reference>
<comment type="caution">
    <text evidence="1">The sequence shown here is derived from an EMBL/GenBank/DDBJ whole genome shotgun (WGS) entry which is preliminary data.</text>
</comment>
<evidence type="ECO:0000313" key="2">
    <source>
        <dbReference type="Proteomes" id="UP001596137"/>
    </source>
</evidence>
<dbReference type="RefSeq" id="WP_380748403.1">
    <property type="nucleotide sequence ID" value="NZ_JBHSRF010000007.1"/>
</dbReference>
<dbReference type="EMBL" id="JBHSRF010000007">
    <property type="protein sequence ID" value="MFC6081013.1"/>
    <property type="molecule type" value="Genomic_DNA"/>
</dbReference>
<dbReference type="Proteomes" id="UP001596137">
    <property type="component" value="Unassembled WGS sequence"/>
</dbReference>
<gene>
    <name evidence="1" type="ORF">ACFP1K_07560</name>
</gene>
<name>A0ABW1NCJ2_9ACTN</name>
<evidence type="ECO:0000313" key="1">
    <source>
        <dbReference type="EMBL" id="MFC6081013.1"/>
    </source>
</evidence>
<keyword evidence="2" id="KW-1185">Reference proteome</keyword>
<protein>
    <submittedName>
        <fullName evidence="1">Uncharacterized protein</fullName>
    </submittedName>
</protein>